<evidence type="ECO:0000259" key="2">
    <source>
        <dbReference type="PROSITE" id="PS50157"/>
    </source>
</evidence>
<protein>
    <recommendedName>
        <fullName evidence="2">C2H2-type domain-containing protein</fullName>
    </recommendedName>
</protein>
<name>A0A8H3D017_9AGAM</name>
<feature type="domain" description="C2H2-type" evidence="2">
    <location>
        <begin position="357"/>
        <end position="385"/>
    </location>
</feature>
<dbReference type="EMBL" id="CAJMWX010001685">
    <property type="protein sequence ID" value="CAE6502151.1"/>
    <property type="molecule type" value="Genomic_DNA"/>
</dbReference>
<organism evidence="3 4">
    <name type="scientific">Rhizoctonia solani</name>
    <dbReference type="NCBI Taxonomy" id="456999"/>
    <lineage>
        <taxon>Eukaryota</taxon>
        <taxon>Fungi</taxon>
        <taxon>Dikarya</taxon>
        <taxon>Basidiomycota</taxon>
        <taxon>Agaricomycotina</taxon>
        <taxon>Agaricomycetes</taxon>
        <taxon>Cantharellales</taxon>
        <taxon>Ceratobasidiaceae</taxon>
        <taxon>Rhizoctonia</taxon>
    </lineage>
</organism>
<evidence type="ECO:0000313" key="4">
    <source>
        <dbReference type="Proteomes" id="UP000663888"/>
    </source>
</evidence>
<dbReference type="InterPro" id="IPR013087">
    <property type="entry name" value="Znf_C2H2_type"/>
</dbReference>
<comment type="caution">
    <text evidence="3">The sequence shown here is derived from an EMBL/GenBank/DDBJ whole genome shotgun (WGS) entry which is preliminary data.</text>
</comment>
<keyword evidence="1" id="KW-0863">Zinc-finger</keyword>
<reference evidence="3" key="1">
    <citation type="submission" date="2021-01" db="EMBL/GenBank/DDBJ databases">
        <authorList>
            <person name="Kaushik A."/>
        </authorList>
    </citation>
    <scope>NUCLEOTIDE SEQUENCE</scope>
    <source>
        <strain evidence="3">AG4-R118</strain>
    </source>
</reference>
<proteinExistence type="predicted"/>
<accession>A0A8H3D017</accession>
<keyword evidence="1" id="KW-0862">Zinc</keyword>
<sequence length="448" mass="49669">MCGELYDVRRICRQICGIAPDEVYNLDISTPYPQRVPSMRVLASGFPCPFSDIILYPAMSNQDCCHFGDSLLPLPGILYSPSSVQGAGWFDYPAYFVDEGSDGTRQVFCWSVSTYTGGTIHYVWRVYQNFRSELAFGLYEQFRHHGPTPFGTGDYLFITLTLDRRAAWKIVKPPNNLISPHVPMALYSIPQLHWFGSYSASTVNLMTQLHAPPPPYSVYKPVDSVPQNAPGLYVNLAGMSSNAASSPPVQFSDASSDASVDAFSPDASENEDATWDSGRYFSTDEAGVATLIVPGHLKSQQAVKDFITSALSSGELGAGVREVKCSRCKNNKTKKSWDIKPSNLERHILAHLNIKCHICTICLDGFTTKDQMKKHMAKKHSETRTDTLDDEDQNTTVEHISQDIYATTYPVTIGPPVQEIEPWMTGQVCKTLPTRDVIPLGINCSFGY</sequence>
<dbReference type="PROSITE" id="PS50157">
    <property type="entry name" value="ZINC_FINGER_C2H2_2"/>
    <property type="match status" value="1"/>
</dbReference>
<evidence type="ECO:0000313" key="3">
    <source>
        <dbReference type="EMBL" id="CAE6502151.1"/>
    </source>
</evidence>
<dbReference type="GO" id="GO:0008270">
    <property type="term" value="F:zinc ion binding"/>
    <property type="evidence" value="ECO:0007669"/>
    <property type="project" value="UniProtKB-KW"/>
</dbReference>
<dbReference type="SUPFAM" id="SSF57667">
    <property type="entry name" value="beta-beta-alpha zinc fingers"/>
    <property type="match status" value="1"/>
</dbReference>
<dbReference type="SMART" id="SM00355">
    <property type="entry name" value="ZnF_C2H2"/>
    <property type="match status" value="2"/>
</dbReference>
<dbReference type="PROSITE" id="PS00028">
    <property type="entry name" value="ZINC_FINGER_C2H2_1"/>
    <property type="match status" value="1"/>
</dbReference>
<dbReference type="Proteomes" id="UP000663888">
    <property type="component" value="Unassembled WGS sequence"/>
</dbReference>
<evidence type="ECO:0000256" key="1">
    <source>
        <dbReference type="PROSITE-ProRule" id="PRU00042"/>
    </source>
</evidence>
<dbReference type="Gene3D" id="3.30.160.60">
    <property type="entry name" value="Classic Zinc Finger"/>
    <property type="match status" value="1"/>
</dbReference>
<dbReference type="InterPro" id="IPR036236">
    <property type="entry name" value="Znf_C2H2_sf"/>
</dbReference>
<gene>
    <name evidence="3" type="ORF">RDB_LOCUS154534</name>
</gene>
<dbReference type="AlphaFoldDB" id="A0A8H3D017"/>
<keyword evidence="1" id="KW-0479">Metal-binding</keyword>